<evidence type="ECO:0008006" key="4">
    <source>
        <dbReference type="Google" id="ProtNLM"/>
    </source>
</evidence>
<feature type="transmembrane region" description="Helical" evidence="1">
    <location>
        <begin position="224"/>
        <end position="246"/>
    </location>
</feature>
<evidence type="ECO:0000256" key="1">
    <source>
        <dbReference type="SAM" id="Phobius"/>
    </source>
</evidence>
<keyword evidence="1" id="KW-0472">Membrane</keyword>
<gene>
    <name evidence="2" type="ORF">FNH21_13120</name>
</gene>
<dbReference type="InterPro" id="IPR052902">
    <property type="entry name" value="ABC-2_transporter"/>
</dbReference>
<comment type="caution">
    <text evidence="2">The sequence shown here is derived from an EMBL/GenBank/DDBJ whole genome shotgun (WGS) entry which is preliminary data.</text>
</comment>
<feature type="transmembrane region" description="Helical" evidence="1">
    <location>
        <begin position="109"/>
        <end position="133"/>
    </location>
</feature>
<dbReference type="RefSeq" id="WP_152816384.1">
    <property type="nucleotide sequence ID" value="NZ_VJXX01000004.1"/>
</dbReference>
<keyword evidence="1" id="KW-0812">Transmembrane</keyword>
<dbReference type="PANTHER" id="PTHR43027:SF2">
    <property type="entry name" value="TRANSPORT PERMEASE PROTEIN"/>
    <property type="match status" value="1"/>
</dbReference>
<evidence type="ECO:0000313" key="3">
    <source>
        <dbReference type="Proteomes" id="UP000326464"/>
    </source>
</evidence>
<dbReference type="PANTHER" id="PTHR43027">
    <property type="entry name" value="DOXORUBICIN RESISTANCE ABC TRANSPORTER PERMEASE PROTEIN DRRC-RELATED"/>
    <property type="match status" value="1"/>
</dbReference>
<accession>A0A7X1NRN8</accession>
<feature type="transmembrane region" description="Helical" evidence="1">
    <location>
        <begin position="177"/>
        <end position="195"/>
    </location>
</feature>
<keyword evidence="1" id="KW-1133">Transmembrane helix</keyword>
<feature type="transmembrane region" description="Helical" evidence="1">
    <location>
        <begin position="34"/>
        <end position="52"/>
    </location>
</feature>
<sequence length="255" mass="26694">MTTLTPASTRGPSAAQRVLAIALMELRIIFRNKTVLTGAVIMPVGMAVYMYFIGADQLAEPSGVAVLGGLTLMLVALLGVYLTATTTLATRRQELFLKRLRSGESSDTVIWLGMLMPIVVLVAAQLAVITAGFGIAGVGAPAQPLVVLGAVLGFLALCATAGMLTSIYTPSAAAAQITTLPFIAAVVGSFFWTAFDDGFEFASRLTPGGALQNLLMTGWGVEPVGASTAGAAVVLLAWTVLPYQVAARRFRWEKR</sequence>
<feature type="transmembrane region" description="Helical" evidence="1">
    <location>
        <begin position="64"/>
        <end position="88"/>
    </location>
</feature>
<keyword evidence="3" id="KW-1185">Reference proteome</keyword>
<feature type="transmembrane region" description="Helical" evidence="1">
    <location>
        <begin position="145"/>
        <end position="165"/>
    </location>
</feature>
<dbReference type="EMBL" id="VJXX01000004">
    <property type="protein sequence ID" value="MPY11642.1"/>
    <property type="molecule type" value="Genomic_DNA"/>
</dbReference>
<organism evidence="2 3">
    <name type="scientific">Arthrobacter bussei</name>
    <dbReference type="NCBI Taxonomy" id="2594179"/>
    <lineage>
        <taxon>Bacteria</taxon>
        <taxon>Bacillati</taxon>
        <taxon>Actinomycetota</taxon>
        <taxon>Actinomycetes</taxon>
        <taxon>Micrococcales</taxon>
        <taxon>Micrococcaceae</taxon>
        <taxon>Arthrobacter</taxon>
    </lineage>
</organism>
<proteinExistence type="predicted"/>
<dbReference type="AlphaFoldDB" id="A0A7X1NRN8"/>
<reference evidence="3" key="1">
    <citation type="submission" date="2019-07" db="EMBL/GenBank/DDBJ databases">
        <title>Arthrobacter KR32 sp. nov., isolated from mountain cheese made of cows milk.</title>
        <authorList>
            <person name="Flegler A."/>
        </authorList>
    </citation>
    <scope>NUCLEOTIDE SEQUENCE [LARGE SCALE GENOMIC DNA]</scope>
    <source>
        <strain evidence="3">KR32</strain>
    </source>
</reference>
<dbReference type="OrthoDB" id="3399482at2"/>
<name>A0A7X1NRN8_9MICC</name>
<protein>
    <recommendedName>
        <fullName evidence="4">ABC transporter permease</fullName>
    </recommendedName>
</protein>
<dbReference type="Proteomes" id="UP000326464">
    <property type="component" value="Unassembled WGS sequence"/>
</dbReference>
<evidence type="ECO:0000313" key="2">
    <source>
        <dbReference type="EMBL" id="MPY11642.1"/>
    </source>
</evidence>